<comment type="caution">
    <text evidence="1">The sequence shown here is derived from an EMBL/GenBank/DDBJ whole genome shotgun (WGS) entry which is preliminary data.</text>
</comment>
<evidence type="ECO:0000313" key="2">
    <source>
        <dbReference type="Proteomes" id="UP000483379"/>
    </source>
</evidence>
<gene>
    <name evidence="1" type="ORF">G3446_17735</name>
</gene>
<reference evidence="1 2" key="1">
    <citation type="submission" date="2020-02" db="EMBL/GenBank/DDBJ databases">
        <title>Genome sequences of Thiorhodococcus mannitoliphagus and Thiorhodococcus minor, purple sulfur photosynthetic bacteria in the gammaproteobacterial family, Chromatiaceae.</title>
        <authorList>
            <person name="Aviles F.A."/>
            <person name="Meyer T.E."/>
            <person name="Kyndt J.A."/>
        </authorList>
    </citation>
    <scope>NUCLEOTIDE SEQUENCE [LARGE SCALE GENOMIC DNA]</scope>
    <source>
        <strain evidence="1 2">DSM 11518</strain>
    </source>
</reference>
<dbReference type="RefSeq" id="WP_164454172.1">
    <property type="nucleotide sequence ID" value="NZ_JAAIJQ010000059.1"/>
</dbReference>
<proteinExistence type="predicted"/>
<dbReference type="Proteomes" id="UP000483379">
    <property type="component" value="Unassembled WGS sequence"/>
</dbReference>
<evidence type="ECO:0000313" key="1">
    <source>
        <dbReference type="EMBL" id="NEV63709.1"/>
    </source>
</evidence>
<organism evidence="1 2">
    <name type="scientific">Thiorhodococcus minor</name>
    <dbReference type="NCBI Taxonomy" id="57489"/>
    <lineage>
        <taxon>Bacteria</taxon>
        <taxon>Pseudomonadati</taxon>
        <taxon>Pseudomonadota</taxon>
        <taxon>Gammaproteobacteria</taxon>
        <taxon>Chromatiales</taxon>
        <taxon>Chromatiaceae</taxon>
        <taxon>Thiorhodococcus</taxon>
    </lineage>
</organism>
<name>A0A6M0K2U2_9GAMM</name>
<keyword evidence="2" id="KW-1185">Reference proteome</keyword>
<dbReference type="AlphaFoldDB" id="A0A6M0K2U2"/>
<accession>A0A6M0K2U2</accession>
<sequence>MSAVLWANLLVDGKVRSDQSDHLALYKHSKKLDGICRKLGLASFAAVCDTTDARVSLGELAMPDGMASTDELMAAQGQWMPVEDASAMLEGLRTYVRENAVRFGVLGDQRDQVLAELAQVIAFVETEGEAATGFNFAVVI</sequence>
<protein>
    <submittedName>
        <fullName evidence="1">Uncharacterized protein</fullName>
    </submittedName>
</protein>
<dbReference type="EMBL" id="JAAIJQ010000059">
    <property type="protein sequence ID" value="NEV63709.1"/>
    <property type="molecule type" value="Genomic_DNA"/>
</dbReference>